<dbReference type="InterPro" id="IPR051923">
    <property type="entry name" value="Glycosyl_Hydrolase_39"/>
</dbReference>
<comment type="similarity">
    <text evidence="1">Belongs to the glycosyl hydrolase 39 family.</text>
</comment>
<dbReference type="CDD" id="cd02208">
    <property type="entry name" value="cupin_RmlC-like"/>
    <property type="match status" value="1"/>
</dbReference>
<dbReference type="InterPro" id="IPR018060">
    <property type="entry name" value="HTH_AraC"/>
</dbReference>
<sequence>MSYFYEFIDYQEDLPIRLFVNSVAYVPFHWHKEVEIIYVLQGWITIHVDQRSYELKQDDIIVVNSMSVHQIERTNQDNVLLTLQFNPELLDEQRVVACNSLYQTSKNQEMYDRIRHYLAQMAWEASKKTQGSRNYSLGLLYMLAGHLMRYFSMVMTEEKQKNVKDYDYQRLNRVLQFIDRNYSQKITLQSIADQEHLSLHYFSHFFSDKIGIPFQKYLTSVRLEKAVDALMNTNHSITQIALDCGFANVKLFNKYFKERYNSTPGAFRESLTTAKSVDPARKPLTYEESPSADYYEVDTIQAMESLYRYLEPSQESNAVSSSVSSVTSDHVEIHMNEQDEGTPFKKHWNWLTTAGRAVEGLRADWQAQFLELQARLGFSHIRFHGIFNDEMMVYTETEDGEPIYNWAYVDKLYDFLLQAGVRPYVALSFMPSVLARSKETIFLWRGHIAPPKDQKKWNALVHEFVRHCLNRYGLEEVSTWYFEVWNEPDLSGVCWAGSKQEYFEFYVETALTIKSISPQLRVGGPALGYGSLWNDNWAEEFIDHCSNRQAPIDFFSFHVYSEYPSLKEEAYKLTTLMPPTFYLDSVKRLRSKLKATAMPELELHMTEWNFSLYDRNLIHDTMFMGAFVTHHALQTLSTLGALAFWSFTDVFEESRVLASMFYGGFGLINRNGLKKPSYYAFELLAKLGDRILSQGDGYIVTSGRNGSLQILMYNYAHVDQLFASGDWSGLTETSRYTIFEEKGNRSYHLKLDGLERRYKVTSYRLDRKHGSVFDEWIRLGAPTYPTEEELQFLQHRSVPEMQIGWLDAAVAEHLEQTYIVPPHGILLLSLQPQY</sequence>
<evidence type="ECO:0000256" key="1">
    <source>
        <dbReference type="ARBA" id="ARBA00008875"/>
    </source>
</evidence>
<dbReference type="Pfam" id="PF02311">
    <property type="entry name" value="AraC_binding"/>
    <property type="match status" value="1"/>
</dbReference>
<dbReference type="InterPro" id="IPR000514">
    <property type="entry name" value="Glyco_hydro_39"/>
</dbReference>
<dbReference type="SMART" id="SM00342">
    <property type="entry name" value="HTH_ARAC"/>
    <property type="match status" value="1"/>
</dbReference>
<dbReference type="RefSeq" id="WP_126994867.1">
    <property type="nucleotide sequence ID" value="NZ_CP034346.1"/>
</dbReference>
<dbReference type="Proteomes" id="UP000270678">
    <property type="component" value="Chromosome"/>
</dbReference>
<evidence type="ECO:0000313" key="10">
    <source>
        <dbReference type="Proteomes" id="UP000270678"/>
    </source>
</evidence>
<dbReference type="PANTHER" id="PTHR12631:SF10">
    <property type="entry name" value="BETA-XYLOSIDASE-LIKE PROTEIN-RELATED"/>
    <property type="match status" value="1"/>
</dbReference>
<keyword evidence="6" id="KW-0326">Glycosidase</keyword>
<dbReference type="PRINTS" id="PR00745">
    <property type="entry name" value="GLHYDRLASE39"/>
</dbReference>
<dbReference type="InterPro" id="IPR017853">
    <property type="entry name" value="GH"/>
</dbReference>
<keyword evidence="5" id="KW-0804">Transcription</keyword>
<dbReference type="Gene3D" id="3.20.20.80">
    <property type="entry name" value="Glycosidases"/>
    <property type="match status" value="1"/>
</dbReference>
<dbReference type="AlphaFoldDB" id="A0A3S9USS8"/>
<evidence type="ECO:0000256" key="4">
    <source>
        <dbReference type="ARBA" id="ARBA00023125"/>
    </source>
</evidence>
<dbReference type="Pfam" id="PF12833">
    <property type="entry name" value="HTH_18"/>
    <property type="match status" value="1"/>
</dbReference>
<dbReference type="PROSITE" id="PS01124">
    <property type="entry name" value="HTH_ARAC_FAMILY_2"/>
    <property type="match status" value="1"/>
</dbReference>
<reference evidence="10" key="1">
    <citation type="submission" date="2018-12" db="EMBL/GenBank/DDBJ databases">
        <title>Complete genome sequence of Paenibacillus sp. MBLB1234.</title>
        <authorList>
            <person name="Nam Y.-D."/>
            <person name="Kang J."/>
            <person name="Chung W.-H."/>
            <person name="Park Y.S."/>
        </authorList>
    </citation>
    <scope>NUCLEOTIDE SEQUENCE [LARGE SCALE GENOMIC DNA]</scope>
    <source>
        <strain evidence="10">MBLB1234</strain>
    </source>
</reference>
<keyword evidence="10" id="KW-1185">Reference proteome</keyword>
<proteinExistence type="inferred from homology"/>
<dbReference type="SUPFAM" id="SSF51445">
    <property type="entry name" value="(Trans)glycosidases"/>
    <property type="match status" value="1"/>
</dbReference>
<evidence type="ECO:0000256" key="7">
    <source>
        <dbReference type="PIRSR" id="PIRSR600514-1"/>
    </source>
</evidence>
<dbReference type="Pfam" id="PF01229">
    <property type="entry name" value="Glyco_hydro_39"/>
    <property type="match status" value="1"/>
</dbReference>
<dbReference type="PROSITE" id="PS00041">
    <property type="entry name" value="HTH_ARAC_FAMILY_1"/>
    <property type="match status" value="1"/>
</dbReference>
<dbReference type="InterPro" id="IPR009057">
    <property type="entry name" value="Homeodomain-like_sf"/>
</dbReference>
<dbReference type="PROSITE" id="PS01027">
    <property type="entry name" value="GLYCOSYL_HYDROL_F39"/>
    <property type="match status" value="1"/>
</dbReference>
<dbReference type="EMBL" id="CP034346">
    <property type="protein sequence ID" value="AZS13314.1"/>
    <property type="molecule type" value="Genomic_DNA"/>
</dbReference>
<dbReference type="InterPro" id="IPR003313">
    <property type="entry name" value="AraC-bd"/>
</dbReference>
<evidence type="ECO:0000313" key="9">
    <source>
        <dbReference type="EMBL" id="AZS13314.1"/>
    </source>
</evidence>
<feature type="active site" description="Proton donor" evidence="7">
    <location>
        <position position="487"/>
    </location>
</feature>
<evidence type="ECO:0000256" key="5">
    <source>
        <dbReference type="ARBA" id="ARBA00023163"/>
    </source>
</evidence>
<evidence type="ECO:0000256" key="3">
    <source>
        <dbReference type="ARBA" id="ARBA00023015"/>
    </source>
</evidence>
<gene>
    <name evidence="9" type="ORF">EI981_01745</name>
</gene>
<dbReference type="SUPFAM" id="SSF46689">
    <property type="entry name" value="Homeodomain-like"/>
    <property type="match status" value="2"/>
</dbReference>
<evidence type="ECO:0000259" key="8">
    <source>
        <dbReference type="PROSITE" id="PS01124"/>
    </source>
</evidence>
<name>A0A3S9USS8_9BACL</name>
<protein>
    <submittedName>
        <fullName evidence="9">Helix-turn-helix domain-containing protein</fullName>
    </submittedName>
</protein>
<dbReference type="Gene3D" id="2.60.120.10">
    <property type="entry name" value="Jelly Rolls"/>
    <property type="match status" value="1"/>
</dbReference>
<dbReference type="SUPFAM" id="SSF51011">
    <property type="entry name" value="Glycosyl hydrolase domain"/>
    <property type="match status" value="1"/>
</dbReference>
<dbReference type="KEGG" id="plut:EI981_01745"/>
<dbReference type="OrthoDB" id="9776971at2"/>
<dbReference type="InterPro" id="IPR049165">
    <property type="entry name" value="GH39_as"/>
</dbReference>
<dbReference type="GO" id="GO:0004553">
    <property type="term" value="F:hydrolase activity, hydrolyzing O-glycosyl compounds"/>
    <property type="evidence" value="ECO:0007669"/>
    <property type="project" value="InterPro"/>
</dbReference>
<keyword evidence="4" id="KW-0238">DNA-binding</keyword>
<evidence type="ECO:0000256" key="6">
    <source>
        <dbReference type="ARBA" id="ARBA00023295"/>
    </source>
</evidence>
<dbReference type="InterPro" id="IPR037923">
    <property type="entry name" value="HTH-like"/>
</dbReference>
<dbReference type="InterPro" id="IPR049166">
    <property type="entry name" value="GH39_cat"/>
</dbReference>
<dbReference type="SUPFAM" id="SSF51215">
    <property type="entry name" value="Regulatory protein AraC"/>
    <property type="match status" value="1"/>
</dbReference>
<keyword evidence="2" id="KW-0378">Hydrolase</keyword>
<evidence type="ECO:0000256" key="2">
    <source>
        <dbReference type="ARBA" id="ARBA00022801"/>
    </source>
</evidence>
<dbReference type="InterPro" id="IPR014710">
    <property type="entry name" value="RmlC-like_jellyroll"/>
</dbReference>
<dbReference type="GO" id="GO:0043565">
    <property type="term" value="F:sequence-specific DNA binding"/>
    <property type="evidence" value="ECO:0007669"/>
    <property type="project" value="InterPro"/>
</dbReference>
<organism evidence="9 10">
    <name type="scientific">Paenibacillus lutimineralis</name>
    <dbReference type="NCBI Taxonomy" id="2707005"/>
    <lineage>
        <taxon>Bacteria</taxon>
        <taxon>Bacillati</taxon>
        <taxon>Bacillota</taxon>
        <taxon>Bacilli</taxon>
        <taxon>Bacillales</taxon>
        <taxon>Paenibacillaceae</taxon>
        <taxon>Paenibacillus</taxon>
    </lineage>
</organism>
<dbReference type="Gene3D" id="1.10.10.60">
    <property type="entry name" value="Homeodomain-like"/>
    <property type="match status" value="2"/>
</dbReference>
<feature type="domain" description="HTH araC/xylS-type" evidence="8">
    <location>
        <begin position="172"/>
        <end position="270"/>
    </location>
</feature>
<dbReference type="Gene3D" id="2.60.40.1500">
    <property type="entry name" value="Glycosyl hydrolase domain, family 39"/>
    <property type="match status" value="1"/>
</dbReference>
<dbReference type="PANTHER" id="PTHR12631">
    <property type="entry name" value="ALPHA-L-IDURONIDASE"/>
    <property type="match status" value="1"/>
</dbReference>
<keyword evidence="3" id="KW-0805">Transcription regulation</keyword>
<dbReference type="GO" id="GO:0003700">
    <property type="term" value="F:DNA-binding transcription factor activity"/>
    <property type="evidence" value="ECO:0007669"/>
    <property type="project" value="InterPro"/>
</dbReference>
<dbReference type="InterPro" id="IPR018062">
    <property type="entry name" value="HTH_AraC-typ_CS"/>
</dbReference>
<dbReference type="GO" id="GO:0005975">
    <property type="term" value="P:carbohydrate metabolic process"/>
    <property type="evidence" value="ECO:0007669"/>
    <property type="project" value="InterPro"/>
</dbReference>
<accession>A0A3S9USS8</accession>